<evidence type="ECO:0000313" key="1">
    <source>
        <dbReference type="EMBL" id="KKK93724.1"/>
    </source>
</evidence>
<accession>A0A0F9BTG7</accession>
<name>A0A0F9BTG7_9ZZZZ</name>
<comment type="caution">
    <text evidence="1">The sequence shown here is derived from an EMBL/GenBank/DDBJ whole genome shotgun (WGS) entry which is preliminary data.</text>
</comment>
<gene>
    <name evidence="1" type="ORF">LCGC14_2690020</name>
</gene>
<reference evidence="1" key="1">
    <citation type="journal article" date="2015" name="Nature">
        <title>Complex archaea that bridge the gap between prokaryotes and eukaryotes.</title>
        <authorList>
            <person name="Spang A."/>
            <person name="Saw J.H."/>
            <person name="Jorgensen S.L."/>
            <person name="Zaremba-Niedzwiedzka K."/>
            <person name="Martijn J."/>
            <person name="Lind A.E."/>
            <person name="van Eijk R."/>
            <person name="Schleper C."/>
            <person name="Guy L."/>
            <person name="Ettema T.J."/>
        </authorList>
    </citation>
    <scope>NUCLEOTIDE SEQUENCE</scope>
</reference>
<proteinExistence type="predicted"/>
<organism evidence="1">
    <name type="scientific">marine sediment metagenome</name>
    <dbReference type="NCBI Taxonomy" id="412755"/>
    <lineage>
        <taxon>unclassified sequences</taxon>
        <taxon>metagenomes</taxon>
        <taxon>ecological metagenomes</taxon>
    </lineage>
</organism>
<protein>
    <submittedName>
        <fullName evidence="1">Uncharacterized protein</fullName>
    </submittedName>
</protein>
<dbReference type="AlphaFoldDB" id="A0A0F9BTG7"/>
<sequence>MESIFHMDSAINKDGYIVMMDTEQATPEVRAAAAIVVALVEIREAVEDGLGRIDQTNIEAALMLVGCKETLDAFLEARLKADKVLAGVEKVVRATTARTEATINEAAAEVSLAVVKAANESKEAEKSAEPVAEPEKPSVTLDIGDFAIPYTGSGKT</sequence>
<dbReference type="EMBL" id="LAZR01047653">
    <property type="protein sequence ID" value="KKK93724.1"/>
    <property type="molecule type" value="Genomic_DNA"/>
</dbReference>